<accession>A0A1I2N0T9</accession>
<organism evidence="2 3">
    <name type="scientific">Actinoplanes philippinensis</name>
    <dbReference type="NCBI Taxonomy" id="35752"/>
    <lineage>
        <taxon>Bacteria</taxon>
        <taxon>Bacillati</taxon>
        <taxon>Actinomycetota</taxon>
        <taxon>Actinomycetes</taxon>
        <taxon>Micromonosporales</taxon>
        <taxon>Micromonosporaceae</taxon>
        <taxon>Actinoplanes</taxon>
    </lineage>
</organism>
<feature type="transmembrane region" description="Helical" evidence="1">
    <location>
        <begin position="35"/>
        <end position="56"/>
    </location>
</feature>
<evidence type="ECO:0000313" key="2">
    <source>
        <dbReference type="EMBL" id="SFF97283.1"/>
    </source>
</evidence>
<evidence type="ECO:0000313" key="3">
    <source>
        <dbReference type="Proteomes" id="UP000199645"/>
    </source>
</evidence>
<sequence length="71" mass="7298">MNASRLDGQPLPADFTYPTLGRSVVDGVLILGRSALVAMTGFGLIIGLAVVIALALTTAMDIPGYDASADY</sequence>
<dbReference type="Proteomes" id="UP000199645">
    <property type="component" value="Unassembled WGS sequence"/>
</dbReference>
<keyword evidence="1" id="KW-1133">Transmembrane helix</keyword>
<dbReference type="RefSeq" id="WP_093622309.1">
    <property type="nucleotide sequence ID" value="NZ_BOMT01000116.1"/>
</dbReference>
<keyword evidence="3" id="KW-1185">Reference proteome</keyword>
<dbReference type="AlphaFoldDB" id="A0A1I2N0T9"/>
<evidence type="ECO:0000256" key="1">
    <source>
        <dbReference type="SAM" id="Phobius"/>
    </source>
</evidence>
<gene>
    <name evidence="2" type="ORF">SAMN05421541_1377</name>
</gene>
<proteinExistence type="predicted"/>
<reference evidence="2 3" key="1">
    <citation type="submission" date="2016-10" db="EMBL/GenBank/DDBJ databases">
        <authorList>
            <person name="de Groot N.N."/>
        </authorList>
    </citation>
    <scope>NUCLEOTIDE SEQUENCE [LARGE SCALE GENOMIC DNA]</scope>
    <source>
        <strain evidence="2 3">DSM 43019</strain>
    </source>
</reference>
<keyword evidence="1" id="KW-0472">Membrane</keyword>
<name>A0A1I2N0T9_9ACTN</name>
<dbReference type="EMBL" id="FONV01000037">
    <property type="protein sequence ID" value="SFF97283.1"/>
    <property type="molecule type" value="Genomic_DNA"/>
</dbReference>
<keyword evidence="1" id="KW-0812">Transmembrane</keyword>
<protein>
    <submittedName>
        <fullName evidence="2">Uncharacterized protein</fullName>
    </submittedName>
</protein>